<dbReference type="Proteomes" id="UP000324800">
    <property type="component" value="Unassembled WGS sequence"/>
</dbReference>
<dbReference type="AlphaFoldDB" id="A0A5J4TAM8"/>
<sequence length="326" mass="37898">PSLFSWEWSDLQKDTTLTANQFVSALDTLSHIEQPFVTHLHIYEDFKHKLLAWNDAWHVIFSMKGAPLQECHWREIIEYMVTEEGMKIIEQFWSASGDLDQDNRIGVEWEQVGQLRQLHGLDSVLSGQEKILFYLNNDNRYVGQIIGGKNIMDGGTIRLGAAMNEKRIKINDCIDRCVRQAMRGSLQLQILFTLCNKDVDEFIENVVTRAVKQQKLRDQFMEIVHKWSKAEVPIYYDEYVDDARKGKYQKYMSQEEENDDAQKSNDEDETESSTMSDKSDNKKQGKKKKKIKKADLKKKKKTKNQSKQIPFPKVDVLQALILAAET</sequence>
<protein>
    <submittedName>
        <fullName evidence="2">Uncharacterized protein</fullName>
    </submittedName>
</protein>
<feature type="region of interest" description="Disordered" evidence="1">
    <location>
        <begin position="252"/>
        <end position="309"/>
    </location>
</feature>
<gene>
    <name evidence="2" type="ORF">EZS28_049580</name>
</gene>
<comment type="caution">
    <text evidence="2">The sequence shown here is derived from an EMBL/GenBank/DDBJ whole genome shotgun (WGS) entry which is preliminary data.</text>
</comment>
<feature type="non-terminal residue" evidence="2">
    <location>
        <position position="1"/>
    </location>
</feature>
<feature type="compositionally biased region" description="Basic residues" evidence="1">
    <location>
        <begin position="284"/>
        <end position="304"/>
    </location>
</feature>
<name>A0A5J4TAM8_9EUKA</name>
<evidence type="ECO:0000256" key="1">
    <source>
        <dbReference type="SAM" id="MobiDB-lite"/>
    </source>
</evidence>
<organism evidence="2 3">
    <name type="scientific">Streblomastix strix</name>
    <dbReference type="NCBI Taxonomy" id="222440"/>
    <lineage>
        <taxon>Eukaryota</taxon>
        <taxon>Metamonada</taxon>
        <taxon>Preaxostyla</taxon>
        <taxon>Oxymonadida</taxon>
        <taxon>Streblomastigidae</taxon>
        <taxon>Streblomastix</taxon>
    </lineage>
</organism>
<evidence type="ECO:0000313" key="2">
    <source>
        <dbReference type="EMBL" id="KAA6354893.1"/>
    </source>
</evidence>
<dbReference type="EMBL" id="SNRW01035522">
    <property type="protein sequence ID" value="KAA6354893.1"/>
    <property type="molecule type" value="Genomic_DNA"/>
</dbReference>
<accession>A0A5J4TAM8</accession>
<proteinExistence type="predicted"/>
<evidence type="ECO:0000313" key="3">
    <source>
        <dbReference type="Proteomes" id="UP000324800"/>
    </source>
</evidence>
<reference evidence="2 3" key="1">
    <citation type="submission" date="2019-03" db="EMBL/GenBank/DDBJ databases">
        <title>Single cell metagenomics reveals metabolic interactions within the superorganism composed of flagellate Streblomastix strix and complex community of Bacteroidetes bacteria on its surface.</title>
        <authorList>
            <person name="Treitli S.C."/>
            <person name="Kolisko M."/>
            <person name="Husnik F."/>
            <person name="Keeling P."/>
            <person name="Hampl V."/>
        </authorList>
    </citation>
    <scope>NUCLEOTIDE SEQUENCE [LARGE SCALE GENOMIC DNA]</scope>
    <source>
        <strain evidence="2">ST1C</strain>
    </source>
</reference>
<feature type="non-terminal residue" evidence="2">
    <location>
        <position position="326"/>
    </location>
</feature>